<dbReference type="Pfam" id="PF05130">
    <property type="entry name" value="FlgN"/>
    <property type="match status" value="1"/>
</dbReference>
<keyword evidence="5" id="KW-1185">Reference proteome</keyword>
<evidence type="ECO:0008006" key="6">
    <source>
        <dbReference type="Google" id="ProtNLM"/>
    </source>
</evidence>
<comment type="similarity">
    <text evidence="2">Belongs to the FlgN family.</text>
</comment>
<evidence type="ECO:0000313" key="4">
    <source>
        <dbReference type="EMBL" id="UZP73779.1"/>
    </source>
</evidence>
<evidence type="ECO:0000313" key="5">
    <source>
        <dbReference type="Proteomes" id="UP001317963"/>
    </source>
</evidence>
<dbReference type="SUPFAM" id="SSF140566">
    <property type="entry name" value="FlgN-like"/>
    <property type="match status" value="1"/>
</dbReference>
<dbReference type="Proteomes" id="UP001317963">
    <property type="component" value="Chromosome"/>
</dbReference>
<dbReference type="EMBL" id="CP036501">
    <property type="protein sequence ID" value="UZP73779.1"/>
    <property type="molecule type" value="Genomic_DNA"/>
</dbReference>
<sequence length="163" mass="17341">MMFNADSHASSAEAIAAALANELETLTRVVETLDIEHEALLGSDAARLEQAVAAKQRAIAAHAQARHARESLGLRDNLKQQVDSHPGFFNGLKDTALTNIEALREKAAVSKNANQRNGMLVAGLRERTRTALNILRPDAANVTLYGQGGSAEDTMGSRLLGSA</sequence>
<reference evidence="4 5" key="1">
    <citation type="submission" date="2019-02" db="EMBL/GenBank/DDBJ databases">
        <title>Halieaceae_genomes.</title>
        <authorList>
            <person name="Li S.-H."/>
        </authorList>
    </citation>
    <scope>NUCLEOTIDE SEQUENCE [LARGE SCALE GENOMIC DNA]</scope>
    <source>
        <strain evidence="4 5">JH123</strain>
    </source>
</reference>
<evidence type="ECO:0000256" key="2">
    <source>
        <dbReference type="ARBA" id="ARBA00007703"/>
    </source>
</evidence>
<keyword evidence="3" id="KW-1005">Bacterial flagellum biogenesis</keyword>
<evidence type="ECO:0000256" key="1">
    <source>
        <dbReference type="ARBA" id="ARBA00002397"/>
    </source>
</evidence>
<dbReference type="InterPro" id="IPR007809">
    <property type="entry name" value="FlgN-like"/>
</dbReference>
<evidence type="ECO:0000256" key="3">
    <source>
        <dbReference type="ARBA" id="ARBA00022795"/>
    </source>
</evidence>
<gene>
    <name evidence="4" type="ORF">E0F26_03050</name>
</gene>
<dbReference type="Gene3D" id="1.20.58.300">
    <property type="entry name" value="FlgN-like"/>
    <property type="match status" value="1"/>
</dbReference>
<name>A0ABY6Q429_9GAMM</name>
<organism evidence="4 5">
    <name type="scientific">Candidatus Paraluminiphilus aquimaris</name>
    <dbReference type="NCBI Taxonomy" id="2518994"/>
    <lineage>
        <taxon>Bacteria</taxon>
        <taxon>Pseudomonadati</taxon>
        <taxon>Pseudomonadota</taxon>
        <taxon>Gammaproteobacteria</taxon>
        <taxon>Cellvibrionales</taxon>
        <taxon>Halieaceae</taxon>
        <taxon>Candidatus Paraluminiphilus</taxon>
    </lineage>
</organism>
<dbReference type="InterPro" id="IPR036679">
    <property type="entry name" value="FlgN-like_sf"/>
</dbReference>
<protein>
    <recommendedName>
        <fullName evidence="6">Flagellar protein FlgN</fullName>
    </recommendedName>
</protein>
<proteinExistence type="inferred from homology"/>
<comment type="function">
    <text evidence="1">Required for the efficient initiation of filament assembly.</text>
</comment>
<dbReference type="RefSeq" id="WP_279242575.1">
    <property type="nucleotide sequence ID" value="NZ_CP036501.1"/>
</dbReference>
<accession>A0ABY6Q429</accession>